<organism evidence="2 3">
    <name type="scientific">Elsinoe batatas</name>
    <dbReference type="NCBI Taxonomy" id="2601811"/>
    <lineage>
        <taxon>Eukaryota</taxon>
        <taxon>Fungi</taxon>
        <taxon>Dikarya</taxon>
        <taxon>Ascomycota</taxon>
        <taxon>Pezizomycotina</taxon>
        <taxon>Dothideomycetes</taxon>
        <taxon>Dothideomycetidae</taxon>
        <taxon>Myriangiales</taxon>
        <taxon>Elsinoaceae</taxon>
        <taxon>Elsinoe</taxon>
    </lineage>
</organism>
<name>A0A8K0PEI7_9PEZI</name>
<keyword evidence="3" id="KW-1185">Reference proteome</keyword>
<reference evidence="2" key="1">
    <citation type="submission" date="2021-07" db="EMBL/GenBank/DDBJ databases">
        <title>Elsinoe batatas strain:CRI-CJ2 Genome sequencing and assembly.</title>
        <authorList>
            <person name="Huang L."/>
        </authorList>
    </citation>
    <scope>NUCLEOTIDE SEQUENCE</scope>
    <source>
        <strain evidence="2">CRI-CJ2</strain>
    </source>
</reference>
<evidence type="ECO:0000256" key="1">
    <source>
        <dbReference type="SAM" id="MobiDB-lite"/>
    </source>
</evidence>
<accession>A0A8K0PEI7</accession>
<dbReference type="AlphaFoldDB" id="A0A8K0PEI7"/>
<gene>
    <name evidence="2" type="ORF">KVT40_007320</name>
</gene>
<proteinExistence type="predicted"/>
<feature type="compositionally biased region" description="Basic and acidic residues" evidence="1">
    <location>
        <begin position="115"/>
        <end position="129"/>
    </location>
</feature>
<dbReference type="EMBL" id="JAESVG020000009">
    <property type="protein sequence ID" value="KAG8624253.1"/>
    <property type="molecule type" value="Genomic_DNA"/>
</dbReference>
<comment type="caution">
    <text evidence="2">The sequence shown here is derived from an EMBL/GenBank/DDBJ whole genome shotgun (WGS) entry which is preliminary data.</text>
</comment>
<dbReference type="OrthoDB" id="410701at2759"/>
<protein>
    <submittedName>
        <fullName evidence="2">Uncharacterized protein</fullName>
    </submittedName>
</protein>
<evidence type="ECO:0000313" key="2">
    <source>
        <dbReference type="EMBL" id="KAG8624253.1"/>
    </source>
</evidence>
<sequence length="1027" mass="117081">MLLASTWRTRAPSTTWIRYGRQCEQKRRSLSASTHHGRWSPVVREQQLHSSKLSNDEDPLSKRNSIATLTKPTDPSIGLVEDGSDLWDSPVGTFEEPDTTVDWSSPRIQAPEETNTNHDSGRDGNRQTRVEPFDDFIDRHRENFRQLGYTEANIEEWRNLVETENSDLLLDILRRATRQLDDEKQSSGKTIPWFVLLYVASRPLLAPSVLQALLAYLDGLSRQKGAGIRAHDADMATTMPQDDARSRMRLLWKTYKTRERLLPNEMVVLLEVYSHLISHARTSWPEILEATTISLLAWLPLTRPSRSSSWITSLPRTRRLNGPLSQADDFAALAFAANTVLKLLAQPCKSRTFKNSTIQEASQVRVVQYMASCSRPLDLNRTGYRSIASVQLMLRKTPNEIRWTELQSLSWPPWKYDRTAMDSRIGPEHGVSNALQALRRMREVGYRPAGWENVATVYTGWDDDGSPTVQTRQFLGSFQDWQTETIMWSARIRTTRTIREAWAAFQAYWDSGVTWRTTVCQSMLEKILLNISREAQLKHRDEAGHKTTDKDLLPLQHDTKVFPGEVREIWPSPPSSHLETYTRTAPPSLSEFLDLMKERKVRLDNDALIHLLPMVTTWDDAHLLLNRQRPGIVDRSPATLVDLFHSGDATSVTLASLLLKHLLQFPAKHKWSFPAPQMDFQLGPVRLNQVALSLTFGIIMSPIRSDPGLPMYLLAHLNKQAGLTKYHDRNEDNVVEQSGLVDVRNTFKELGVEEFSPFKAHLDRITALRMVQQVVETVLRRQGSFGPQSVVDILTIGFNAAQAAEDIAVKMQEHDPKDSENKMESDAAKALIDQAEWCRTTIASTLRPTIFSLIQADGPANTSSVETDVSTDRLSLPRLQITPSPAILHAAIRCFGAADDFEGICQTVHFMQEYWPEMQAAMEQDRNGAKLLRRTLCATSLFLSVGGEGIRRDLTRQEVVELFLEKHMQQQSSAPDDVIEDVYKVMEVMDKEWGGWPLPMEVESYIMHRKDRVVVSKKKRKRRWYYS</sequence>
<feature type="region of interest" description="Disordered" evidence="1">
    <location>
        <begin position="28"/>
        <end position="129"/>
    </location>
</feature>
<dbReference type="Proteomes" id="UP000809789">
    <property type="component" value="Unassembled WGS sequence"/>
</dbReference>
<evidence type="ECO:0000313" key="3">
    <source>
        <dbReference type="Proteomes" id="UP000809789"/>
    </source>
</evidence>
<feature type="compositionally biased region" description="Polar residues" evidence="1">
    <location>
        <begin position="62"/>
        <end position="73"/>
    </location>
</feature>
<feature type="compositionally biased region" description="Polar residues" evidence="1">
    <location>
        <begin position="101"/>
        <end position="114"/>
    </location>
</feature>